<dbReference type="InterPro" id="IPR036412">
    <property type="entry name" value="HAD-like_sf"/>
</dbReference>
<dbReference type="SUPFAM" id="SSF56784">
    <property type="entry name" value="HAD-like"/>
    <property type="match status" value="1"/>
</dbReference>
<feature type="transmembrane region" description="Helical" evidence="15">
    <location>
        <begin position="402"/>
        <end position="424"/>
    </location>
</feature>
<keyword evidence="8 15" id="KW-0547">Nucleotide-binding</keyword>
<evidence type="ECO:0000256" key="16">
    <source>
        <dbReference type="SAM" id="MobiDB-lite"/>
    </source>
</evidence>
<dbReference type="AlphaFoldDB" id="Q5GCB0"/>
<dbReference type="InterPro" id="IPR036163">
    <property type="entry name" value="HMA_dom_sf"/>
</dbReference>
<dbReference type="InterPro" id="IPR023214">
    <property type="entry name" value="HAD_sf"/>
</dbReference>
<gene>
    <name evidence="18" type="primary">ctpA</name>
</gene>
<accession>Q5GCB0</accession>
<comment type="subcellular location">
    <subcellularLocation>
        <location evidence="1">Cell membrane</location>
        <topology evidence="1">Multi-pass membrane protein</topology>
    </subcellularLocation>
</comment>
<evidence type="ECO:0000256" key="11">
    <source>
        <dbReference type="ARBA" id="ARBA00022967"/>
    </source>
</evidence>
<feature type="transmembrane region" description="Helical" evidence="15">
    <location>
        <begin position="249"/>
        <end position="267"/>
    </location>
</feature>
<evidence type="ECO:0000256" key="3">
    <source>
        <dbReference type="ARBA" id="ARBA00022448"/>
    </source>
</evidence>
<feature type="transmembrane region" description="Helical" evidence="15">
    <location>
        <begin position="184"/>
        <end position="205"/>
    </location>
</feature>
<evidence type="ECO:0000256" key="6">
    <source>
        <dbReference type="ARBA" id="ARBA00022692"/>
    </source>
</evidence>
<dbReference type="InterPro" id="IPR059000">
    <property type="entry name" value="ATPase_P-type_domA"/>
</dbReference>
<keyword evidence="11" id="KW-1278">Translocase</keyword>
<reference evidence="18" key="3">
    <citation type="journal article" date="2010" name="J. Biol. Chem.">
        <title>Adaptation to oxygen: role of terminal oxidases in photosynthesis initiation in the purple photosynthetic bacterium, Rubrivivax gelatinosus.</title>
        <authorList>
            <person name="Hassani B.K."/>
            <person name="Steunou A.S."/>
            <person name="Liotenberg S."/>
            <person name="Reiss-Husson F."/>
            <person name="Astier C."/>
            <person name="Ouchane S."/>
        </authorList>
    </citation>
    <scope>NUCLEOTIDE SEQUENCE</scope>
    <source>
        <strain evidence="18">1</strain>
    </source>
</reference>
<feature type="transmembrane region" description="Helical" evidence="15">
    <location>
        <begin position="744"/>
        <end position="764"/>
    </location>
</feature>
<dbReference type="FunFam" id="3.30.70.100:FF:000005">
    <property type="entry name" value="Copper-exporting P-type ATPase A"/>
    <property type="match status" value="1"/>
</dbReference>
<dbReference type="PROSITE" id="PS01229">
    <property type="entry name" value="COF_2"/>
    <property type="match status" value="1"/>
</dbReference>
<dbReference type="Gene3D" id="2.70.150.10">
    <property type="entry name" value="Calcium-transporting ATPase, cytoplasmic transduction domain A"/>
    <property type="match status" value="1"/>
</dbReference>
<dbReference type="InterPro" id="IPR008250">
    <property type="entry name" value="ATPase_P-typ_transduc_dom_A_sf"/>
</dbReference>
<keyword evidence="7 15" id="KW-0479">Metal-binding</keyword>
<feature type="transmembrane region" description="Helical" evidence="15">
    <location>
        <begin position="217"/>
        <end position="237"/>
    </location>
</feature>
<feature type="transmembrane region" description="Helical" evidence="15">
    <location>
        <begin position="148"/>
        <end position="172"/>
    </location>
</feature>
<keyword evidence="3" id="KW-0813">Transport</keyword>
<dbReference type="TCDB" id="3.A.3.27.4">
    <property type="family name" value="the p-type atpase (p-atpase) superfamily"/>
</dbReference>
<evidence type="ECO:0000256" key="15">
    <source>
        <dbReference type="RuleBase" id="RU362081"/>
    </source>
</evidence>
<dbReference type="NCBIfam" id="TIGR01511">
    <property type="entry name" value="ATPase-IB1_Cu"/>
    <property type="match status" value="1"/>
</dbReference>
<reference evidence="18" key="1">
    <citation type="journal article" date="2007" name="J. Biol. Chem.">
        <title>Global regulation of photosynthesis and respiration by FnrL: the first two targets in the tetrapyrrole pathway.</title>
        <authorList>
            <person name="Ouchane S."/>
            <person name="Picaud M."/>
            <person name="Therizols P."/>
            <person name="Reiss-Husson F."/>
            <person name="Astier C."/>
        </authorList>
    </citation>
    <scope>NUCLEOTIDE SEQUENCE</scope>
    <source>
        <strain evidence="18">1</strain>
    </source>
</reference>
<dbReference type="GO" id="GO:0055070">
    <property type="term" value="P:copper ion homeostasis"/>
    <property type="evidence" value="ECO:0007669"/>
    <property type="project" value="TreeGrafter"/>
</dbReference>
<dbReference type="EMBL" id="AY648960">
    <property type="protein sequence ID" value="AAW66130.1"/>
    <property type="molecule type" value="Genomic_DNA"/>
</dbReference>
<dbReference type="InterPro" id="IPR018303">
    <property type="entry name" value="ATPase_P-typ_P_site"/>
</dbReference>
<dbReference type="GO" id="GO:0005886">
    <property type="term" value="C:plasma membrane"/>
    <property type="evidence" value="ECO:0007669"/>
    <property type="project" value="UniProtKB-SubCell"/>
</dbReference>
<dbReference type="GO" id="GO:0043682">
    <property type="term" value="F:P-type divalent copper transporter activity"/>
    <property type="evidence" value="ECO:0007669"/>
    <property type="project" value="TreeGrafter"/>
</dbReference>
<evidence type="ECO:0000256" key="13">
    <source>
        <dbReference type="ARBA" id="ARBA00023065"/>
    </source>
</evidence>
<protein>
    <submittedName>
        <fullName evidence="18">CtpA</fullName>
    </submittedName>
</protein>
<proteinExistence type="inferred from homology"/>
<dbReference type="NCBIfam" id="TIGR01525">
    <property type="entry name" value="ATPase-IB_hvy"/>
    <property type="match status" value="1"/>
</dbReference>
<dbReference type="GO" id="GO:0016887">
    <property type="term" value="F:ATP hydrolysis activity"/>
    <property type="evidence" value="ECO:0007669"/>
    <property type="project" value="InterPro"/>
</dbReference>
<dbReference type="SUPFAM" id="SSF55008">
    <property type="entry name" value="HMA, heavy metal-associated domain"/>
    <property type="match status" value="1"/>
</dbReference>
<dbReference type="Pfam" id="PF00702">
    <property type="entry name" value="Hydrolase"/>
    <property type="match status" value="1"/>
</dbReference>
<keyword evidence="6 15" id="KW-0812">Transmembrane</keyword>
<dbReference type="SUPFAM" id="SSF81665">
    <property type="entry name" value="Calcium ATPase, transmembrane domain M"/>
    <property type="match status" value="1"/>
</dbReference>
<evidence type="ECO:0000256" key="7">
    <source>
        <dbReference type="ARBA" id="ARBA00022723"/>
    </source>
</evidence>
<dbReference type="InterPro" id="IPR023298">
    <property type="entry name" value="ATPase_P-typ_TM_dom_sf"/>
</dbReference>
<dbReference type="Pfam" id="PF00122">
    <property type="entry name" value="E1-E2_ATPase"/>
    <property type="match status" value="1"/>
</dbReference>
<feature type="domain" description="HMA" evidence="17">
    <location>
        <begin position="64"/>
        <end position="130"/>
    </location>
</feature>
<dbReference type="GO" id="GO:0005507">
    <property type="term" value="F:copper ion binding"/>
    <property type="evidence" value="ECO:0007669"/>
    <property type="project" value="TreeGrafter"/>
</dbReference>
<feature type="transmembrane region" description="Helical" evidence="15">
    <location>
        <begin position="430"/>
        <end position="460"/>
    </location>
</feature>
<dbReference type="PRINTS" id="PR00119">
    <property type="entry name" value="CATATPASE"/>
</dbReference>
<evidence type="ECO:0000256" key="14">
    <source>
        <dbReference type="ARBA" id="ARBA00023136"/>
    </source>
</evidence>
<feature type="region of interest" description="Disordered" evidence="16">
    <location>
        <begin position="1"/>
        <end position="25"/>
    </location>
</feature>
<name>Q5GCB0_RUBGE</name>
<evidence type="ECO:0000259" key="17">
    <source>
        <dbReference type="PROSITE" id="PS50846"/>
    </source>
</evidence>
<dbReference type="CDD" id="cd00371">
    <property type="entry name" value="HMA"/>
    <property type="match status" value="1"/>
</dbReference>
<evidence type="ECO:0000256" key="8">
    <source>
        <dbReference type="ARBA" id="ARBA00022741"/>
    </source>
</evidence>
<dbReference type="NCBIfam" id="TIGR01512">
    <property type="entry name" value="ATPase-IB2_Cd"/>
    <property type="match status" value="1"/>
</dbReference>
<dbReference type="Pfam" id="PF00403">
    <property type="entry name" value="HMA"/>
    <property type="match status" value="1"/>
</dbReference>
<comment type="similarity">
    <text evidence="2 15">Belongs to the cation transport ATPase (P-type) (TC 3.A.3) family. Type IB subfamily.</text>
</comment>
<evidence type="ECO:0000256" key="5">
    <source>
        <dbReference type="ARBA" id="ARBA00022553"/>
    </source>
</evidence>
<keyword evidence="10" id="KW-0460">Magnesium</keyword>
<evidence type="ECO:0000256" key="12">
    <source>
        <dbReference type="ARBA" id="ARBA00022989"/>
    </source>
</evidence>
<dbReference type="InterPro" id="IPR001757">
    <property type="entry name" value="P_typ_ATPase"/>
</dbReference>
<dbReference type="InterPro" id="IPR027256">
    <property type="entry name" value="P-typ_ATPase_IB"/>
</dbReference>
<keyword evidence="14 15" id="KW-0472">Membrane</keyword>
<dbReference type="SUPFAM" id="SSF81653">
    <property type="entry name" value="Calcium ATPase, transduction domain A"/>
    <property type="match status" value="1"/>
</dbReference>
<dbReference type="PANTHER" id="PTHR43520:SF5">
    <property type="entry name" value="CATION-TRANSPORTING P-TYPE ATPASE-RELATED"/>
    <property type="match status" value="1"/>
</dbReference>
<dbReference type="PROSITE" id="PS00154">
    <property type="entry name" value="ATPASE_E1_E2"/>
    <property type="match status" value="1"/>
</dbReference>
<evidence type="ECO:0000256" key="4">
    <source>
        <dbReference type="ARBA" id="ARBA00022475"/>
    </source>
</evidence>
<keyword evidence="4 15" id="KW-1003">Cell membrane</keyword>
<dbReference type="GO" id="GO:0005524">
    <property type="term" value="F:ATP binding"/>
    <property type="evidence" value="ECO:0007669"/>
    <property type="project" value="UniProtKB-UniRule"/>
</dbReference>
<dbReference type="NCBIfam" id="TIGR01494">
    <property type="entry name" value="ATPase_P-type"/>
    <property type="match status" value="2"/>
</dbReference>
<dbReference type="Gene3D" id="3.30.70.100">
    <property type="match status" value="1"/>
</dbReference>
<dbReference type="InterPro" id="IPR006121">
    <property type="entry name" value="HMA_dom"/>
</dbReference>
<feature type="transmembrane region" description="Helical" evidence="15">
    <location>
        <begin position="718"/>
        <end position="738"/>
    </location>
</feature>
<keyword evidence="12 15" id="KW-1133">Transmembrane helix</keyword>
<feature type="compositionally biased region" description="Polar residues" evidence="16">
    <location>
        <begin position="1"/>
        <end position="11"/>
    </location>
</feature>
<evidence type="ECO:0000256" key="1">
    <source>
        <dbReference type="ARBA" id="ARBA00004651"/>
    </source>
</evidence>
<keyword evidence="5" id="KW-0597">Phosphoprotein</keyword>
<evidence type="ECO:0000256" key="2">
    <source>
        <dbReference type="ARBA" id="ARBA00006024"/>
    </source>
</evidence>
<dbReference type="Gene3D" id="3.40.1110.10">
    <property type="entry name" value="Calcium-transporting ATPase, cytoplasmic domain N"/>
    <property type="match status" value="1"/>
</dbReference>
<keyword evidence="9 15" id="KW-0067">ATP-binding</keyword>
<organism evidence="18">
    <name type="scientific">Rubrivivax gelatinosus</name>
    <name type="common">Rhodocyclus gelatinosus</name>
    <name type="synonym">Rhodopseudomonas gelatinosa</name>
    <dbReference type="NCBI Taxonomy" id="28068"/>
    <lineage>
        <taxon>Bacteria</taxon>
        <taxon>Pseudomonadati</taxon>
        <taxon>Pseudomonadota</taxon>
        <taxon>Betaproteobacteria</taxon>
        <taxon>Burkholderiales</taxon>
        <taxon>Sphaerotilaceae</taxon>
        <taxon>Rubrivivax</taxon>
    </lineage>
</organism>
<dbReference type="InterPro" id="IPR023299">
    <property type="entry name" value="ATPase_P-typ_cyto_dom_N"/>
</dbReference>
<keyword evidence="13" id="KW-0406">Ion transport</keyword>
<evidence type="ECO:0000256" key="10">
    <source>
        <dbReference type="ARBA" id="ARBA00022842"/>
    </source>
</evidence>
<evidence type="ECO:0000313" key="18">
    <source>
        <dbReference type="EMBL" id="AAW66130.1"/>
    </source>
</evidence>
<reference evidence="18" key="2">
    <citation type="journal article" date="2010" name="J. Biol. Chem.">
        <title>CtpA, a copper-translocating P-type ATPase involved in the biogenesis of multiple copper-requiring enzymes.</title>
        <authorList>
            <person name="Hassani B.K."/>
            <person name="Astier C."/>
            <person name="Nitschke W."/>
            <person name="Ouchane S."/>
        </authorList>
    </citation>
    <scope>NUCLEOTIDE SEQUENCE</scope>
    <source>
        <strain evidence="18">1</strain>
    </source>
</reference>
<sequence>MFEAGSETTYSGDGDRRPRPTASMSLSGFAPVQQAAPSLAAVDDPLELARYTRWVHESDGVRLGESALQISGMYCAACTGILENALRGVDGVRDARVSAAAQRATVRWDPAKTQPSALIAAIRAAGYDAVPDAAAPAREMRRAEHRAALWRLFVASFCAMQVMMFATPSYVAGPGELSMEMRQLLNWGCWVLSIPVVLFSAGPFFRGAWRGLRAGRIGMDVPVSVGVAVTFVASTGATFDPSGVFGHEVYFDSLTMFVSFLLAGRYLELRARHRAAAALEGALACLPETAQRLEADGSISEISVQRLVAGDRVRVALGQAFPADGALIEGATQADESLLTGESVAVEKPCGAAVVAGSVNLGAPVTMRVERAGADTRYEAMVSMMRDAMSQRPALARVADRWAVPFLWAVLVLAAGAAAAWSVVDPSRAIWVAVSVLIVTCPCALSLAAPATMIAAAGGLARRGVLVQRLDALEDLARAGRLFIDKTGTLTEDRPVLATTLVLEEGMDAPARAVSLAGWSRHPLSQALVAALPPARHDWTAVEERAGQGLSATDTDGREWRLGGAAFAGAPSREDVQVWLSCSGRPVAGFGFDELLRPGAEDAVRELVADGVRVTLLSGDVPARAARLAKRLGLDSFVGGARPEDKLAAVAAAQRAGERVVMVGDGVNDAPVLARADVSLAMGQGALVARAQADAVLASNRPLDLVRARRTSARAMRIVRQNMIWAAAYNAACIPAGLDRAGLPPWAAGLGMAGSSLFVVLNALRAGR</sequence>
<dbReference type="PANTHER" id="PTHR43520">
    <property type="entry name" value="ATP7, ISOFORM B"/>
    <property type="match status" value="1"/>
</dbReference>
<dbReference type="CDD" id="cd02079">
    <property type="entry name" value="P-type_ATPase_HM"/>
    <property type="match status" value="1"/>
</dbReference>
<dbReference type="Gene3D" id="3.40.50.1000">
    <property type="entry name" value="HAD superfamily/HAD-like"/>
    <property type="match status" value="1"/>
</dbReference>
<evidence type="ECO:0000256" key="9">
    <source>
        <dbReference type="ARBA" id="ARBA00022840"/>
    </source>
</evidence>
<dbReference type="PROSITE" id="PS50846">
    <property type="entry name" value="HMA_2"/>
    <property type="match status" value="1"/>
</dbReference>